<evidence type="ECO:0000313" key="2">
    <source>
        <dbReference type="EMBL" id="PKC57298.1"/>
    </source>
</evidence>
<dbReference type="EMBL" id="LLXJ01004042">
    <property type="protein sequence ID" value="PKB96231.1"/>
    <property type="molecule type" value="Genomic_DNA"/>
</dbReference>
<gene>
    <name evidence="2" type="ORF">RhiirA1_472691</name>
    <name evidence="1" type="ORF">RhiirA5_435191</name>
</gene>
<sequence>MKPKRTRVKSPNIFSHVLSSDTTSPFTNININSQIHEKNKTLLQPEDTLHEENRTLLQPEDTPINENDDLYSIFDNNGNFFNDLNDSDDFYNNSGDDQETNREFNEKVYDGNKKQNHYSRNEAGPYFPNYTMLLLFLWITKHQIGLEAYRDFANIIKHPKFNPKDVPISLATIKKY</sequence>
<reference evidence="1 4" key="2">
    <citation type="submission" date="2017-09" db="EMBL/GenBank/DDBJ databases">
        <title>Extensive intraspecific genome diversity in a model arbuscular mycorrhizal fungus.</title>
        <authorList>
            <person name="Chen E.C."/>
            <person name="Morin E."/>
            <person name="Beaudet D."/>
            <person name="Noel J."/>
            <person name="Ndikumana S."/>
            <person name="Charron P."/>
            <person name="St-Onge C."/>
            <person name="Giorgi J."/>
            <person name="Grigoriev I.V."/>
            <person name="Roux C."/>
            <person name="Martin F.M."/>
            <person name="Corradi N."/>
        </authorList>
    </citation>
    <scope>NUCLEOTIDE SEQUENCE [LARGE SCALE GENOMIC DNA]</scope>
    <source>
        <strain evidence="1 4">A5</strain>
    </source>
</reference>
<protein>
    <submittedName>
        <fullName evidence="1">Uncharacterized protein</fullName>
    </submittedName>
</protein>
<dbReference type="Proteomes" id="UP000232722">
    <property type="component" value="Unassembled WGS sequence"/>
</dbReference>
<accession>A0A2N0NNS3</accession>
<organism evidence="1 4">
    <name type="scientific">Rhizophagus irregularis</name>
    <dbReference type="NCBI Taxonomy" id="588596"/>
    <lineage>
        <taxon>Eukaryota</taxon>
        <taxon>Fungi</taxon>
        <taxon>Fungi incertae sedis</taxon>
        <taxon>Mucoromycota</taxon>
        <taxon>Glomeromycotina</taxon>
        <taxon>Glomeromycetes</taxon>
        <taxon>Glomerales</taxon>
        <taxon>Glomeraceae</taxon>
        <taxon>Rhizophagus</taxon>
    </lineage>
</organism>
<reference evidence="2 3" key="3">
    <citation type="submission" date="2017-10" db="EMBL/GenBank/DDBJ databases">
        <title>Extensive intraspecific genome diversity in a model arbuscular mycorrhizal fungus.</title>
        <authorList>
            <person name="Chen E.C.H."/>
            <person name="Morin E."/>
            <person name="Baudet D."/>
            <person name="Noel J."/>
            <person name="Ndikumana S."/>
            <person name="Charron P."/>
            <person name="St-Onge C."/>
            <person name="Giorgi J."/>
            <person name="Grigoriev I.V."/>
            <person name="Roux C."/>
            <person name="Martin F.M."/>
            <person name="Corradi N."/>
        </authorList>
    </citation>
    <scope>NUCLEOTIDE SEQUENCE [LARGE SCALE GENOMIC DNA]</scope>
    <source>
        <strain evidence="2 3">A1</strain>
    </source>
</reference>
<proteinExistence type="predicted"/>
<name>A0A2N0NNS3_9GLOM</name>
<evidence type="ECO:0000313" key="4">
    <source>
        <dbReference type="Proteomes" id="UP000232722"/>
    </source>
</evidence>
<reference evidence="2 3" key="4">
    <citation type="submission" date="2017-10" db="EMBL/GenBank/DDBJ databases">
        <title>Genome analyses suggest a sexual origin of heterokaryosis in a supposedly ancient asexual fungus.</title>
        <authorList>
            <person name="Corradi N."/>
            <person name="Sedzielewska K."/>
            <person name="Noel J."/>
            <person name="Charron P."/>
            <person name="Farinelli L."/>
            <person name="Marton T."/>
            <person name="Kruger M."/>
            <person name="Pelin A."/>
            <person name="Brachmann A."/>
            <person name="Corradi N."/>
        </authorList>
    </citation>
    <scope>NUCLEOTIDE SEQUENCE [LARGE SCALE GENOMIC DNA]</scope>
    <source>
        <strain evidence="2 3">A1</strain>
    </source>
</reference>
<dbReference type="AlphaFoldDB" id="A0A2N0NNS3"/>
<dbReference type="EMBL" id="LLXH01001866">
    <property type="protein sequence ID" value="PKC57298.1"/>
    <property type="molecule type" value="Genomic_DNA"/>
</dbReference>
<dbReference type="Proteomes" id="UP000232688">
    <property type="component" value="Unassembled WGS sequence"/>
</dbReference>
<comment type="caution">
    <text evidence="1">The sequence shown here is derived from an EMBL/GenBank/DDBJ whole genome shotgun (WGS) entry which is preliminary data.</text>
</comment>
<reference evidence="1 4" key="1">
    <citation type="submission" date="2016-04" db="EMBL/GenBank/DDBJ databases">
        <title>Genome analyses suggest a sexual origin of heterokaryosis in a supposedly ancient asexual fungus.</title>
        <authorList>
            <person name="Ropars J."/>
            <person name="Sedzielewska K."/>
            <person name="Noel J."/>
            <person name="Charron P."/>
            <person name="Farinelli L."/>
            <person name="Marton T."/>
            <person name="Kruger M."/>
            <person name="Pelin A."/>
            <person name="Brachmann A."/>
            <person name="Corradi N."/>
        </authorList>
    </citation>
    <scope>NUCLEOTIDE SEQUENCE [LARGE SCALE GENOMIC DNA]</scope>
    <source>
        <strain evidence="1 4">A5</strain>
    </source>
</reference>
<evidence type="ECO:0000313" key="1">
    <source>
        <dbReference type="EMBL" id="PKB96231.1"/>
    </source>
</evidence>
<dbReference type="VEuPathDB" id="FungiDB:RhiirA1_472691"/>
<evidence type="ECO:0000313" key="3">
    <source>
        <dbReference type="Proteomes" id="UP000232688"/>
    </source>
</evidence>